<evidence type="ECO:0000256" key="14">
    <source>
        <dbReference type="SAM" id="Phobius"/>
    </source>
</evidence>
<dbReference type="CDD" id="cd00075">
    <property type="entry name" value="HATPase"/>
    <property type="match status" value="1"/>
</dbReference>
<keyword evidence="10" id="KW-0067">ATP-binding</keyword>
<name>A0ABM6XT08_9BACI</name>
<dbReference type="CDD" id="cd00082">
    <property type="entry name" value="HisKA"/>
    <property type="match status" value="1"/>
</dbReference>
<dbReference type="SMART" id="SM00388">
    <property type="entry name" value="HisKA"/>
    <property type="match status" value="1"/>
</dbReference>
<evidence type="ECO:0000259" key="15">
    <source>
        <dbReference type="PROSITE" id="PS50109"/>
    </source>
</evidence>
<evidence type="ECO:0000256" key="3">
    <source>
        <dbReference type="ARBA" id="ARBA00012438"/>
    </source>
</evidence>
<proteinExistence type="predicted"/>
<dbReference type="InterPro" id="IPR050398">
    <property type="entry name" value="HssS/ArlS-like"/>
</dbReference>
<dbReference type="InterPro" id="IPR003661">
    <property type="entry name" value="HisK_dim/P_dom"/>
</dbReference>
<gene>
    <name evidence="17" type="ORF">DTO10_17350</name>
</gene>
<evidence type="ECO:0000256" key="6">
    <source>
        <dbReference type="ARBA" id="ARBA00022679"/>
    </source>
</evidence>
<dbReference type="SUPFAM" id="SSF55874">
    <property type="entry name" value="ATPase domain of HSP90 chaperone/DNA topoisomerase II/histidine kinase"/>
    <property type="match status" value="1"/>
</dbReference>
<evidence type="ECO:0000256" key="13">
    <source>
        <dbReference type="ARBA" id="ARBA00023136"/>
    </source>
</evidence>
<dbReference type="Gene3D" id="6.10.340.10">
    <property type="match status" value="1"/>
</dbReference>
<keyword evidence="12" id="KW-0902">Two-component regulatory system</keyword>
<keyword evidence="4" id="KW-1003">Cell membrane</keyword>
<dbReference type="GO" id="GO:0016301">
    <property type="term" value="F:kinase activity"/>
    <property type="evidence" value="ECO:0007669"/>
    <property type="project" value="UniProtKB-KW"/>
</dbReference>
<keyword evidence="13 14" id="KW-0472">Membrane</keyword>
<keyword evidence="9 17" id="KW-0418">Kinase</keyword>
<evidence type="ECO:0000313" key="17">
    <source>
        <dbReference type="EMBL" id="AXN41833.1"/>
    </source>
</evidence>
<dbReference type="EC" id="2.7.13.3" evidence="3"/>
<evidence type="ECO:0000256" key="9">
    <source>
        <dbReference type="ARBA" id="ARBA00022777"/>
    </source>
</evidence>
<dbReference type="SUPFAM" id="SSF47384">
    <property type="entry name" value="Homodimeric domain of signal transducing histidine kinase"/>
    <property type="match status" value="1"/>
</dbReference>
<organism evidence="17 18">
    <name type="scientific">Peribacillus butanolivorans</name>
    <dbReference type="NCBI Taxonomy" id="421767"/>
    <lineage>
        <taxon>Bacteria</taxon>
        <taxon>Bacillati</taxon>
        <taxon>Bacillota</taxon>
        <taxon>Bacilli</taxon>
        <taxon>Bacillales</taxon>
        <taxon>Bacillaceae</taxon>
        <taxon>Peribacillus</taxon>
    </lineage>
</organism>
<dbReference type="InterPro" id="IPR003660">
    <property type="entry name" value="HAMP_dom"/>
</dbReference>
<comment type="catalytic activity">
    <reaction evidence="1">
        <text>ATP + protein L-histidine = ADP + protein N-phospho-L-histidine.</text>
        <dbReference type="EC" id="2.7.13.3"/>
    </reaction>
</comment>
<dbReference type="Gene3D" id="1.10.287.130">
    <property type="match status" value="1"/>
</dbReference>
<evidence type="ECO:0000256" key="11">
    <source>
        <dbReference type="ARBA" id="ARBA00022989"/>
    </source>
</evidence>
<dbReference type="InterPro" id="IPR004358">
    <property type="entry name" value="Sig_transdc_His_kin-like_C"/>
</dbReference>
<reference evidence="17 18" key="1">
    <citation type="submission" date="2018-07" db="EMBL/GenBank/DDBJ databases">
        <title>The molecular basis for the intramolecular migration of carboxyl group in the catabolism of para-hydroxybenzoate via gentisate.</title>
        <authorList>
            <person name="Zhao H."/>
            <person name="Xu Y."/>
            <person name="Lin S."/>
            <person name="Spain J.C."/>
            <person name="Zhou N.-Y."/>
        </authorList>
    </citation>
    <scope>NUCLEOTIDE SEQUENCE [LARGE SCALE GENOMIC DNA]</scope>
    <source>
        <strain evidence="17 18">PHB-7a</strain>
    </source>
</reference>
<evidence type="ECO:0000256" key="8">
    <source>
        <dbReference type="ARBA" id="ARBA00022741"/>
    </source>
</evidence>
<dbReference type="SMART" id="SM00304">
    <property type="entry name" value="HAMP"/>
    <property type="match status" value="1"/>
</dbReference>
<dbReference type="Proteomes" id="UP000260457">
    <property type="component" value="Chromosome"/>
</dbReference>
<dbReference type="Pfam" id="PF02518">
    <property type="entry name" value="HATPase_c"/>
    <property type="match status" value="1"/>
</dbReference>
<dbReference type="InterPro" id="IPR036890">
    <property type="entry name" value="HATPase_C_sf"/>
</dbReference>
<dbReference type="InterPro" id="IPR005467">
    <property type="entry name" value="His_kinase_dom"/>
</dbReference>
<protein>
    <recommendedName>
        <fullName evidence="3">histidine kinase</fullName>
        <ecNumber evidence="3">2.7.13.3</ecNumber>
    </recommendedName>
</protein>
<dbReference type="EMBL" id="CP030926">
    <property type="protein sequence ID" value="AXN41833.1"/>
    <property type="molecule type" value="Genomic_DNA"/>
</dbReference>
<evidence type="ECO:0000256" key="5">
    <source>
        <dbReference type="ARBA" id="ARBA00022553"/>
    </source>
</evidence>
<dbReference type="Pfam" id="PF00672">
    <property type="entry name" value="HAMP"/>
    <property type="match status" value="1"/>
</dbReference>
<evidence type="ECO:0000256" key="7">
    <source>
        <dbReference type="ARBA" id="ARBA00022692"/>
    </source>
</evidence>
<comment type="subcellular location">
    <subcellularLocation>
        <location evidence="2">Cell membrane</location>
        <topology evidence="2">Multi-pass membrane protein</topology>
    </subcellularLocation>
</comment>
<dbReference type="PRINTS" id="PR00344">
    <property type="entry name" value="BCTRLSENSOR"/>
</dbReference>
<feature type="domain" description="Histidine kinase" evidence="15">
    <location>
        <begin position="230"/>
        <end position="446"/>
    </location>
</feature>
<keyword evidence="11 14" id="KW-1133">Transmembrane helix</keyword>
<dbReference type="PANTHER" id="PTHR45528">
    <property type="entry name" value="SENSOR HISTIDINE KINASE CPXA"/>
    <property type="match status" value="1"/>
</dbReference>
<evidence type="ECO:0000256" key="4">
    <source>
        <dbReference type="ARBA" id="ARBA00022475"/>
    </source>
</evidence>
<keyword evidence="7 14" id="KW-0812">Transmembrane</keyword>
<feature type="domain" description="HAMP" evidence="16">
    <location>
        <begin position="170"/>
        <end position="222"/>
    </location>
</feature>
<sequence length="453" mass="51403">MFVCIFLIETVSMIYLHNKVVHSRINQELESLKSRGNSHRDVLEISYDNSTLHHIGLMESHTDTDVVITNTKGDILLSSEKVNSGMKKILKKDLTQVPRKGLIIQSSWKEERYIATVTPFNSDKVNEGYVYMFKNTGDVEDLISQLNKHFLFATLLLLFFMLITIYFLSKALTRPLITMKEATTKLSKGNFSVSVPVRSKDELGELAQSIQSLANELNYLKKERNEFLASISHELRTPLTYIKGYADIARRKDLDIPERTQYLEIIHEESKRLNSLLDELFNIARMDVNTFTISKETVPLSSFLQSVYEKVLPAFTNKNIQLNLECKDNLFMDIDPSRFEQVLLNLLDNALKYSNEYTVTTIKATESIGSISISIIDQGVGIPRADIPHVFDRLYRVEKSRARATGGFGLGLSIVKQLVEVQGGTISVKSSIEQGTCFTIIFKEKKNEDSSSS</sequence>
<dbReference type="Pfam" id="PF00512">
    <property type="entry name" value="HisKA"/>
    <property type="match status" value="1"/>
</dbReference>
<dbReference type="CDD" id="cd06225">
    <property type="entry name" value="HAMP"/>
    <property type="match status" value="1"/>
</dbReference>
<dbReference type="PROSITE" id="PS50885">
    <property type="entry name" value="HAMP"/>
    <property type="match status" value="1"/>
</dbReference>
<dbReference type="PROSITE" id="PS50109">
    <property type="entry name" value="HIS_KIN"/>
    <property type="match status" value="1"/>
</dbReference>
<dbReference type="Gene3D" id="3.30.565.10">
    <property type="entry name" value="Histidine kinase-like ATPase, C-terminal domain"/>
    <property type="match status" value="1"/>
</dbReference>
<keyword evidence="18" id="KW-1185">Reference proteome</keyword>
<evidence type="ECO:0000256" key="10">
    <source>
        <dbReference type="ARBA" id="ARBA00022840"/>
    </source>
</evidence>
<evidence type="ECO:0000256" key="1">
    <source>
        <dbReference type="ARBA" id="ARBA00000085"/>
    </source>
</evidence>
<dbReference type="InterPro" id="IPR036097">
    <property type="entry name" value="HisK_dim/P_sf"/>
</dbReference>
<evidence type="ECO:0000313" key="18">
    <source>
        <dbReference type="Proteomes" id="UP000260457"/>
    </source>
</evidence>
<dbReference type="SUPFAM" id="SSF158472">
    <property type="entry name" value="HAMP domain-like"/>
    <property type="match status" value="1"/>
</dbReference>
<dbReference type="SMART" id="SM00387">
    <property type="entry name" value="HATPase_c"/>
    <property type="match status" value="1"/>
</dbReference>
<keyword evidence="5" id="KW-0597">Phosphoprotein</keyword>
<evidence type="ECO:0000256" key="2">
    <source>
        <dbReference type="ARBA" id="ARBA00004651"/>
    </source>
</evidence>
<dbReference type="InterPro" id="IPR003594">
    <property type="entry name" value="HATPase_dom"/>
</dbReference>
<keyword evidence="8" id="KW-0547">Nucleotide-binding</keyword>
<evidence type="ECO:0000259" key="16">
    <source>
        <dbReference type="PROSITE" id="PS50885"/>
    </source>
</evidence>
<dbReference type="PANTHER" id="PTHR45528:SF1">
    <property type="entry name" value="SENSOR HISTIDINE KINASE CPXA"/>
    <property type="match status" value="1"/>
</dbReference>
<keyword evidence="6" id="KW-0808">Transferase</keyword>
<feature type="transmembrane region" description="Helical" evidence="14">
    <location>
        <begin position="150"/>
        <end position="169"/>
    </location>
</feature>
<accession>A0ABM6XT08</accession>
<evidence type="ECO:0000256" key="12">
    <source>
        <dbReference type="ARBA" id="ARBA00023012"/>
    </source>
</evidence>